<dbReference type="SMART" id="SM00369">
    <property type="entry name" value="LRR_TYP"/>
    <property type="match status" value="7"/>
</dbReference>
<feature type="signal peptide" evidence="5">
    <location>
        <begin position="1"/>
        <end position="27"/>
    </location>
</feature>
<protein>
    <submittedName>
        <fullName evidence="6">Putative leucine-rich repeat neuronal protein 2</fullName>
    </submittedName>
</protein>
<keyword evidence="4" id="KW-1133">Transmembrane helix</keyword>
<dbReference type="Pfam" id="PF13855">
    <property type="entry name" value="LRR_8"/>
    <property type="match status" value="2"/>
</dbReference>
<evidence type="ECO:0000256" key="1">
    <source>
        <dbReference type="ARBA" id="ARBA00022614"/>
    </source>
</evidence>
<keyword evidence="3" id="KW-0677">Repeat</keyword>
<dbReference type="EMBL" id="GGFJ01004228">
    <property type="protein sequence ID" value="MBW53369.1"/>
    <property type="molecule type" value="Transcribed_RNA"/>
</dbReference>
<dbReference type="InterPro" id="IPR003591">
    <property type="entry name" value="Leu-rich_rpt_typical-subtyp"/>
</dbReference>
<evidence type="ECO:0000313" key="6">
    <source>
        <dbReference type="EMBL" id="MBW53369.1"/>
    </source>
</evidence>
<dbReference type="InterPro" id="IPR050541">
    <property type="entry name" value="LRR_TM_domain-containing"/>
</dbReference>
<evidence type="ECO:0000256" key="4">
    <source>
        <dbReference type="SAM" id="Phobius"/>
    </source>
</evidence>
<evidence type="ECO:0000256" key="2">
    <source>
        <dbReference type="ARBA" id="ARBA00022729"/>
    </source>
</evidence>
<dbReference type="InterPro" id="IPR001611">
    <property type="entry name" value="Leu-rich_rpt"/>
</dbReference>
<dbReference type="PANTHER" id="PTHR24369:SF210">
    <property type="entry name" value="CHAOPTIN-RELATED"/>
    <property type="match status" value="1"/>
</dbReference>
<dbReference type="Gene3D" id="3.80.10.10">
    <property type="entry name" value="Ribonuclease Inhibitor"/>
    <property type="match status" value="3"/>
</dbReference>
<name>A0A2M4BJW6_9DIPT</name>
<evidence type="ECO:0000256" key="5">
    <source>
        <dbReference type="SAM" id="SignalP"/>
    </source>
</evidence>
<dbReference type="SUPFAM" id="SSF52058">
    <property type="entry name" value="L domain-like"/>
    <property type="match status" value="1"/>
</dbReference>
<dbReference type="PANTHER" id="PTHR24369">
    <property type="entry name" value="ANTIGEN BSP, PUTATIVE-RELATED"/>
    <property type="match status" value="1"/>
</dbReference>
<feature type="transmembrane region" description="Helical" evidence="4">
    <location>
        <begin position="475"/>
        <end position="498"/>
    </location>
</feature>
<proteinExistence type="predicted"/>
<keyword evidence="4" id="KW-0472">Membrane</keyword>
<sequence>MLPARMKRCVFLAVLLLLTVCCGIALAGDENDNKQSTVTEVAETTDATNPTTPAWMPYMVTGDTSANTSVLCKTCTCNKDTATFDCTEVKLNSTTSFPPEAWQSLNASGLMAKTIILKSTGLQRVIRFPAMNVTLLDLSFNDIDTIESKCFIDLAQLEVLDLSHNRLRTDTLTPDIFDGHYSPEFFDPLMKLRELRLGSNQLHSLNPDLFEHLPALEVLSLELNTFKVIDSQAETAISGIAALASLDLSYMELEDIPPYLFHTPRGLRYLNLTGNLLKEIPAALRRAEGLTWLSLDENPIMSIVMGNEFPVMKNLTYLSMSYMPVLSVIGRGAMRGLVSLQELHLTNNPHLGILHQDAFARNDTDNPERLDWPPVRRLFLHNNALKYLDAQMLVQWDSMEVIDIRVNPWSCDCTNRWVVSTLLPIIERTTPAILNNIVCDSPPQMQGISMIDLEHQHTKLRCLDTAGNNPSNDGALLMGLLIGVLVAIPLTAAIWCIYKRGCFGLFARPGPASYSRAFYSRTTLNEEF</sequence>
<reference evidence="6" key="1">
    <citation type="submission" date="2018-01" db="EMBL/GenBank/DDBJ databases">
        <title>An insight into the sialome of Amazonian anophelines.</title>
        <authorList>
            <person name="Ribeiro J.M."/>
            <person name="Scarpassa V."/>
            <person name="Calvo E."/>
        </authorList>
    </citation>
    <scope>NUCLEOTIDE SEQUENCE</scope>
    <source>
        <tissue evidence="6">Salivary glands</tissue>
    </source>
</reference>
<keyword evidence="2 5" id="KW-0732">Signal</keyword>
<keyword evidence="1" id="KW-0433">Leucine-rich repeat</keyword>
<dbReference type="InterPro" id="IPR032675">
    <property type="entry name" value="LRR_dom_sf"/>
</dbReference>
<keyword evidence="4" id="KW-0812">Transmembrane</keyword>
<dbReference type="GO" id="GO:0005886">
    <property type="term" value="C:plasma membrane"/>
    <property type="evidence" value="ECO:0007669"/>
    <property type="project" value="TreeGrafter"/>
</dbReference>
<evidence type="ECO:0000256" key="3">
    <source>
        <dbReference type="ARBA" id="ARBA00022737"/>
    </source>
</evidence>
<organism evidence="6">
    <name type="scientific">Anopheles marajoara</name>
    <dbReference type="NCBI Taxonomy" id="58244"/>
    <lineage>
        <taxon>Eukaryota</taxon>
        <taxon>Metazoa</taxon>
        <taxon>Ecdysozoa</taxon>
        <taxon>Arthropoda</taxon>
        <taxon>Hexapoda</taxon>
        <taxon>Insecta</taxon>
        <taxon>Pterygota</taxon>
        <taxon>Neoptera</taxon>
        <taxon>Endopterygota</taxon>
        <taxon>Diptera</taxon>
        <taxon>Nematocera</taxon>
        <taxon>Culicoidea</taxon>
        <taxon>Culicidae</taxon>
        <taxon>Anophelinae</taxon>
        <taxon>Anopheles</taxon>
    </lineage>
</organism>
<feature type="chain" id="PRO_5014643224" evidence="5">
    <location>
        <begin position="28"/>
        <end position="528"/>
    </location>
</feature>
<accession>A0A2M4BJW6</accession>
<dbReference type="AlphaFoldDB" id="A0A2M4BJW6"/>